<dbReference type="InterPro" id="IPR026960">
    <property type="entry name" value="RVT-Znf"/>
</dbReference>
<sequence>MRRFASVSGLHINVAKSSIYVTGRNIAPLLTTAASLGISVGAVGTTYLGISRHAKVSDAARGNSWNIRGRRSRRYREVYDRILATAPPSPGTGRDIILWKHGVDDYRTTYSAARTWDQLRKKGTKVEWSKVVWFPQGVPRFSFITWLAIRNRLSTGQRMRTWGITQGCGYCGEINETREHLFFACPYSYTIWEPLARPLVGRNINPDWEWTVNRLRTMGGKSLDSILARMLFQTTVYYIWKERNSRRHRQGGLQTDQLRRFIDKAVRNRICSLRYAHGHKLEGLLRRWFEVTL</sequence>
<name>A0A8S9I093_BRACR</name>
<organism evidence="2">
    <name type="scientific">Brassica cretica</name>
    <name type="common">Mustard</name>
    <dbReference type="NCBI Taxonomy" id="69181"/>
    <lineage>
        <taxon>Eukaryota</taxon>
        <taxon>Viridiplantae</taxon>
        <taxon>Streptophyta</taxon>
        <taxon>Embryophyta</taxon>
        <taxon>Tracheophyta</taxon>
        <taxon>Spermatophyta</taxon>
        <taxon>Magnoliopsida</taxon>
        <taxon>eudicotyledons</taxon>
        <taxon>Gunneridae</taxon>
        <taxon>Pentapetalae</taxon>
        <taxon>rosids</taxon>
        <taxon>malvids</taxon>
        <taxon>Brassicales</taxon>
        <taxon>Brassicaceae</taxon>
        <taxon>Brassiceae</taxon>
        <taxon>Brassica</taxon>
    </lineage>
</organism>
<dbReference type="Pfam" id="PF13966">
    <property type="entry name" value="zf-RVT"/>
    <property type="match status" value="1"/>
</dbReference>
<dbReference type="EMBL" id="QGKY02001250">
    <property type="protein sequence ID" value="KAF2560788.1"/>
    <property type="molecule type" value="Genomic_DNA"/>
</dbReference>
<evidence type="ECO:0000259" key="1">
    <source>
        <dbReference type="Pfam" id="PF13966"/>
    </source>
</evidence>
<dbReference type="PANTHER" id="PTHR33116:SF84">
    <property type="entry name" value="RNA-DIRECTED DNA POLYMERASE"/>
    <property type="match status" value="1"/>
</dbReference>
<dbReference type="PANTHER" id="PTHR33116">
    <property type="entry name" value="REVERSE TRANSCRIPTASE ZINC-BINDING DOMAIN-CONTAINING PROTEIN-RELATED-RELATED"/>
    <property type="match status" value="1"/>
</dbReference>
<gene>
    <name evidence="2" type="ORF">F2Q70_00017385</name>
</gene>
<comment type="caution">
    <text evidence="2">The sequence shown here is derived from an EMBL/GenBank/DDBJ whole genome shotgun (WGS) entry which is preliminary data.</text>
</comment>
<dbReference type="AlphaFoldDB" id="A0A8S9I093"/>
<evidence type="ECO:0000313" key="2">
    <source>
        <dbReference type="EMBL" id="KAF2560788.1"/>
    </source>
</evidence>
<accession>A0A8S9I093</accession>
<proteinExistence type="predicted"/>
<reference evidence="2" key="1">
    <citation type="submission" date="2019-12" db="EMBL/GenBank/DDBJ databases">
        <title>Genome sequencing and annotation of Brassica cretica.</title>
        <authorList>
            <person name="Studholme D.J."/>
            <person name="Sarris P.F."/>
        </authorList>
    </citation>
    <scope>NUCLEOTIDE SEQUENCE</scope>
    <source>
        <strain evidence="2">PFS-102/07</strain>
        <tissue evidence="2">Leaf</tissue>
    </source>
</reference>
<protein>
    <recommendedName>
        <fullName evidence="1">Reverse transcriptase zinc-binding domain-containing protein</fullName>
    </recommendedName>
</protein>
<feature type="domain" description="Reverse transcriptase zinc-binding" evidence="1">
    <location>
        <begin position="110"/>
        <end position="192"/>
    </location>
</feature>